<protein>
    <recommendedName>
        <fullName evidence="3">Roadblock/LAMTOR2 domain-containing protein</fullName>
    </recommendedName>
</protein>
<gene>
    <name evidence="1" type="ORF">KDK95_10650</name>
</gene>
<organism evidence="1 2">
    <name type="scientific">Actinospica acidithermotolerans</name>
    <dbReference type="NCBI Taxonomy" id="2828514"/>
    <lineage>
        <taxon>Bacteria</taxon>
        <taxon>Bacillati</taxon>
        <taxon>Actinomycetota</taxon>
        <taxon>Actinomycetes</taxon>
        <taxon>Catenulisporales</taxon>
        <taxon>Actinospicaceae</taxon>
        <taxon>Actinospica</taxon>
    </lineage>
</organism>
<proteinExistence type="predicted"/>
<evidence type="ECO:0008006" key="3">
    <source>
        <dbReference type="Google" id="ProtNLM"/>
    </source>
</evidence>
<evidence type="ECO:0000313" key="1">
    <source>
        <dbReference type="EMBL" id="MBR7826762.1"/>
    </source>
</evidence>
<name>A0A941EAC2_9ACTN</name>
<accession>A0A941EAC2</accession>
<keyword evidence="2" id="KW-1185">Reference proteome</keyword>
<dbReference type="RefSeq" id="WP_212517906.1">
    <property type="nucleotide sequence ID" value="NZ_JAGSOH010000022.1"/>
</dbReference>
<sequence length="124" mass="13163">MSMTVDAALKEAMSVDGAIGAALVDYSSGMSLGAVSASKELDLTVAAAGNTEVVRAKMRTMEMLKMNDAIEDILITLGRQFHLIVPLTSRAGAGLFLYLALDKSRGNLALARHQLRVVADNIEL</sequence>
<evidence type="ECO:0000313" key="2">
    <source>
        <dbReference type="Proteomes" id="UP000676325"/>
    </source>
</evidence>
<dbReference type="EMBL" id="JAGSOH010000022">
    <property type="protein sequence ID" value="MBR7826762.1"/>
    <property type="molecule type" value="Genomic_DNA"/>
</dbReference>
<reference evidence="1" key="1">
    <citation type="submission" date="2021-04" db="EMBL/GenBank/DDBJ databases">
        <title>Genome based classification of Actinospica acidithermotolerans sp. nov., an actinobacterium isolated from an Indonesian hot spring.</title>
        <authorList>
            <person name="Kusuma A.B."/>
            <person name="Putra K.E."/>
            <person name="Nafisah S."/>
            <person name="Loh J."/>
            <person name="Nouioui I."/>
            <person name="Goodfellow M."/>
        </authorList>
    </citation>
    <scope>NUCLEOTIDE SEQUENCE</scope>
    <source>
        <strain evidence="1">MGRD01-02</strain>
    </source>
</reference>
<comment type="caution">
    <text evidence="1">The sequence shown here is derived from an EMBL/GenBank/DDBJ whole genome shotgun (WGS) entry which is preliminary data.</text>
</comment>
<dbReference type="Proteomes" id="UP000676325">
    <property type="component" value="Unassembled WGS sequence"/>
</dbReference>
<dbReference type="AlphaFoldDB" id="A0A941EAC2"/>